<dbReference type="GO" id="GO:0009229">
    <property type="term" value="P:thiamine diphosphate biosynthetic process"/>
    <property type="evidence" value="ECO:0007669"/>
    <property type="project" value="InterPro"/>
</dbReference>
<name>A0A0V8RV21_PYROC</name>
<keyword evidence="1" id="KW-0808">Transferase</keyword>
<evidence type="ECO:0000259" key="5">
    <source>
        <dbReference type="Pfam" id="PF01973"/>
    </source>
</evidence>
<keyword evidence="7" id="KW-1185">Reference proteome</keyword>
<evidence type="ECO:0000313" key="6">
    <source>
        <dbReference type="EMBL" id="KSW11905.1"/>
    </source>
</evidence>
<evidence type="ECO:0000313" key="7">
    <source>
        <dbReference type="Proteomes" id="UP000053352"/>
    </source>
</evidence>
<evidence type="ECO:0000256" key="4">
    <source>
        <dbReference type="ARBA" id="ARBA00022840"/>
    </source>
</evidence>
<keyword evidence="2" id="KW-0547">Nucleotide-binding</keyword>
<reference evidence="6 7" key="1">
    <citation type="submission" date="2015-11" db="EMBL/GenBank/DDBJ databases">
        <title>Genome sequence of Pyrodictium occultum PL-19, a marine hyperthermophilic archaeon isolated from Volcano, Italy.</title>
        <authorList>
            <person name="Utturkar S."/>
            <person name="Huber H."/>
            <person name="Leptihn S."/>
            <person name="Brown S."/>
            <person name="Stetter K.O."/>
            <person name="Podar M."/>
        </authorList>
    </citation>
    <scope>NUCLEOTIDE SEQUENCE [LARGE SCALE GENOMIC DNA]</scope>
    <source>
        <strain evidence="6 7">PL-19</strain>
    </source>
</reference>
<evidence type="ECO:0000256" key="3">
    <source>
        <dbReference type="ARBA" id="ARBA00022777"/>
    </source>
</evidence>
<dbReference type="AlphaFoldDB" id="A0A0V8RV21"/>
<protein>
    <recommendedName>
        <fullName evidence="5">6-hydroxymethylpterin diphosphokinase MptE-like domain-containing protein</fullName>
    </recommendedName>
</protein>
<gene>
    <name evidence="6" type="ORF">CF15_03655</name>
</gene>
<dbReference type="Pfam" id="PF01973">
    <property type="entry name" value="MptE-like"/>
    <property type="match status" value="1"/>
</dbReference>
<sequence>MRYSLREDCLAARVLESLLYEALLEGRYTGVSEACSLLRDKHVCLAGGAAGLEARLGELEGCERLVAADGASALLLQNGFLPDIVVTDLDGSWHYLLEAGREGSIIVVHAHGDNVAALKALVPRLQRLAGTNQCMPGRYSSLAPGFTDGDRALGLAVLCGAARVTLYGMDTREPTGWWSKPWLRGSVKPWPEKARKLGIAGILARLFAAYARARGTRVEYA</sequence>
<proteinExistence type="predicted"/>
<accession>A0A0V8RV21</accession>
<dbReference type="STRING" id="2309.CF15_03655"/>
<dbReference type="PANTHER" id="PTHR39648:SF1">
    <property type="entry name" value="6-HYDROXYMETHYL-7,8-DIHYDROPTERIN PYROPHOSPHOKINASE"/>
    <property type="match status" value="1"/>
</dbReference>
<keyword evidence="3" id="KW-0418">Kinase</keyword>
<comment type="caution">
    <text evidence="6">The sequence shown here is derived from an EMBL/GenBank/DDBJ whole genome shotgun (WGS) entry which is preliminary data.</text>
</comment>
<dbReference type="GO" id="GO:0005524">
    <property type="term" value="F:ATP binding"/>
    <property type="evidence" value="ECO:0007669"/>
    <property type="project" value="UniProtKB-KW"/>
</dbReference>
<dbReference type="GO" id="GO:0003848">
    <property type="term" value="F:2-amino-4-hydroxy-6-hydroxymethyldihydropteridine diphosphokinase activity"/>
    <property type="evidence" value="ECO:0007669"/>
    <property type="project" value="InterPro"/>
</dbReference>
<feature type="domain" description="6-hydroxymethylpterin diphosphokinase MptE-like" evidence="5">
    <location>
        <begin position="33"/>
        <end position="172"/>
    </location>
</feature>
<organism evidence="6 7">
    <name type="scientific">Pyrodictium occultum</name>
    <dbReference type="NCBI Taxonomy" id="2309"/>
    <lineage>
        <taxon>Archaea</taxon>
        <taxon>Thermoproteota</taxon>
        <taxon>Thermoprotei</taxon>
        <taxon>Desulfurococcales</taxon>
        <taxon>Pyrodictiaceae</taxon>
        <taxon>Pyrodictium</taxon>
    </lineage>
</organism>
<dbReference type="InterPro" id="IPR027510">
    <property type="entry name" value="HMPDK_MptE"/>
</dbReference>
<dbReference type="InterPro" id="IPR036759">
    <property type="entry name" value="TPK_catalytic_sf"/>
</dbReference>
<dbReference type="InterPro" id="IPR002826">
    <property type="entry name" value="MptE-like"/>
</dbReference>
<keyword evidence="4" id="KW-0067">ATP-binding</keyword>
<dbReference type="PANTHER" id="PTHR39648">
    <property type="entry name" value="6-HYDROXYMETHYL-7,8-DIHYDROPTERIN PYROPHOSPHOKINASE"/>
    <property type="match status" value="1"/>
</dbReference>
<dbReference type="SUPFAM" id="SSF63999">
    <property type="entry name" value="Thiamin pyrophosphokinase, catalytic domain"/>
    <property type="match status" value="1"/>
</dbReference>
<dbReference type="GO" id="GO:0004788">
    <property type="term" value="F:thiamine diphosphokinase activity"/>
    <property type="evidence" value="ECO:0007669"/>
    <property type="project" value="InterPro"/>
</dbReference>
<evidence type="ECO:0000256" key="2">
    <source>
        <dbReference type="ARBA" id="ARBA00022741"/>
    </source>
</evidence>
<evidence type="ECO:0000256" key="1">
    <source>
        <dbReference type="ARBA" id="ARBA00022679"/>
    </source>
</evidence>
<dbReference type="GO" id="GO:0016301">
    <property type="term" value="F:kinase activity"/>
    <property type="evidence" value="ECO:0007669"/>
    <property type="project" value="UniProtKB-KW"/>
</dbReference>
<dbReference type="Proteomes" id="UP000053352">
    <property type="component" value="Unassembled WGS sequence"/>
</dbReference>
<dbReference type="EMBL" id="LNTB01000001">
    <property type="protein sequence ID" value="KSW11905.1"/>
    <property type="molecule type" value="Genomic_DNA"/>
</dbReference>